<protein>
    <submittedName>
        <fullName evidence="1">Uncharacterized protein</fullName>
    </submittedName>
</protein>
<keyword evidence="2" id="KW-1185">Reference proteome</keyword>
<reference evidence="1 2" key="1">
    <citation type="submission" date="2015-12" db="EMBL/GenBank/DDBJ databases">
        <title>Dictyostelia acquired genes for synthesis and detection of signals that induce cell-type specialization by lateral gene transfer from prokaryotes.</title>
        <authorList>
            <person name="Gloeckner G."/>
            <person name="Schaap P."/>
        </authorList>
    </citation>
    <scope>NUCLEOTIDE SEQUENCE [LARGE SCALE GENOMIC DNA]</scope>
    <source>
        <strain evidence="1 2">TK</strain>
    </source>
</reference>
<sequence length="280" mass="33821">MISKLYHLWSSLLQLNNNLTFSQSNLIEIQNYPNPQEIKDYDLLKRKFIEYIPDHLHIKSWKELFIQRYRKEQLPMNLLSNIQSQCQQRSKIDHESIDSSIQRYKEIVLFTRVPKSEDQDLNFLFDSLIYRNYYFKVKSDFLCYDFGMSTQHLWYIVGTIMDKNFYQFEFKFSYREETSGDSNHGDHDTFQIFQVGNKSLSICEYYVHFNEPQPIILYFEELSNMINLDINIINKFHSFFINMSKNHPEDVTDPFVAETNEEIEYENRKIKSMVYAINKN</sequence>
<proteinExistence type="predicted"/>
<name>A0A151ZC99_TIELA</name>
<dbReference type="EMBL" id="LODT01000034">
    <property type="protein sequence ID" value="KYQ91568.1"/>
    <property type="molecule type" value="Genomic_DNA"/>
</dbReference>
<dbReference type="Proteomes" id="UP000076078">
    <property type="component" value="Unassembled WGS sequence"/>
</dbReference>
<comment type="caution">
    <text evidence="1">The sequence shown here is derived from an EMBL/GenBank/DDBJ whole genome shotgun (WGS) entry which is preliminary data.</text>
</comment>
<evidence type="ECO:0000313" key="1">
    <source>
        <dbReference type="EMBL" id="KYQ91568.1"/>
    </source>
</evidence>
<gene>
    <name evidence="1" type="ORF">DLAC_07337</name>
</gene>
<evidence type="ECO:0000313" key="2">
    <source>
        <dbReference type="Proteomes" id="UP000076078"/>
    </source>
</evidence>
<dbReference type="InParanoid" id="A0A151ZC99"/>
<dbReference type="AlphaFoldDB" id="A0A151ZC99"/>
<accession>A0A151ZC99</accession>
<organism evidence="1 2">
    <name type="scientific">Tieghemostelium lacteum</name>
    <name type="common">Slime mold</name>
    <name type="synonym">Dictyostelium lacteum</name>
    <dbReference type="NCBI Taxonomy" id="361077"/>
    <lineage>
        <taxon>Eukaryota</taxon>
        <taxon>Amoebozoa</taxon>
        <taxon>Evosea</taxon>
        <taxon>Eumycetozoa</taxon>
        <taxon>Dictyostelia</taxon>
        <taxon>Dictyosteliales</taxon>
        <taxon>Raperosteliaceae</taxon>
        <taxon>Tieghemostelium</taxon>
    </lineage>
</organism>